<dbReference type="Pfam" id="PF08669">
    <property type="entry name" value="GCV_T_C"/>
    <property type="match status" value="1"/>
</dbReference>
<evidence type="ECO:0000313" key="6">
    <source>
        <dbReference type="EMBL" id="SUZ65637.1"/>
    </source>
</evidence>
<evidence type="ECO:0000259" key="3">
    <source>
        <dbReference type="Pfam" id="PF01571"/>
    </source>
</evidence>
<dbReference type="InterPro" id="IPR032503">
    <property type="entry name" value="FAO_M"/>
</dbReference>
<dbReference type="Gene3D" id="3.50.50.60">
    <property type="entry name" value="FAD/NAD(P)-binding domain"/>
    <property type="match status" value="1"/>
</dbReference>
<gene>
    <name evidence="6" type="ORF">METZ01_LOCUS18491</name>
</gene>
<dbReference type="Gene3D" id="2.40.30.110">
    <property type="entry name" value="Aminomethyltransferase beta-barrel domains"/>
    <property type="match status" value="1"/>
</dbReference>
<dbReference type="SUPFAM" id="SSF54373">
    <property type="entry name" value="FAD-linked reductases, C-terminal domain"/>
    <property type="match status" value="1"/>
</dbReference>
<dbReference type="InterPro" id="IPR006076">
    <property type="entry name" value="FAD-dep_OxRdtase"/>
</dbReference>
<dbReference type="Pfam" id="PF01571">
    <property type="entry name" value="GCV_T"/>
    <property type="match status" value="1"/>
</dbReference>
<feature type="domain" description="FAD dependent oxidoreductase central" evidence="5">
    <location>
        <begin position="380"/>
        <end position="434"/>
    </location>
</feature>
<dbReference type="EMBL" id="UINC01000964">
    <property type="protein sequence ID" value="SUZ65637.1"/>
    <property type="molecule type" value="Genomic_DNA"/>
</dbReference>
<proteinExistence type="inferred from homology"/>
<dbReference type="InterPro" id="IPR036188">
    <property type="entry name" value="FAD/NAD-bd_sf"/>
</dbReference>
<dbReference type="Gene3D" id="3.30.9.10">
    <property type="entry name" value="D-Amino Acid Oxidase, subunit A, domain 2"/>
    <property type="match status" value="1"/>
</dbReference>
<sequence>MKQSTANPEEFTRQEQPATAGVVVLGGGVIGCSVAYHLARLGADVLLLERDQLTSGTTWHAAGLLSEFRGTRALTDLARYSASLYEKLPEETGQATGMKRNGSVAIATSRERWEELRRGATIARSLGIRAEEISASGVSELWPLAQINDVVGAVHYPNDGQINPVDVTMALAKGARLYGARVIEKTPVIRVIQRDGYVQAVETSAGYITTDVVVNCAGMWARELGQTSGVNVPLHACEHFYCLTEPIGDLPSDLPILRDFDGCAYFKEDAGKLLIGAFEPVGKPWGMSGIPRDFSFGELPEDLEHVTPILEGAIRRVPRIGETGLSRFFNGPESFTSDNRYLIGEVPELKGYFVAAGFNSIGIQSAGGVGMAIAEWIMRGYPPPDLWEVDIRRTFSFQNEPVYLRDRVSETLGMLYGMHWPHRQYTTSRNVLCSPLHDHLMAEGACFGELAGWERANWFADPGTNPKYQYSYGPQNWHGNQKNEHETTRARVALYDQTSFAKFDVIGSDAERTLERICANKVGRAIGSITYTPWLNERAGIEADVTVTRIGEDAFRIITAPITRRKDWHWLLDHIPAGTDCAVSDVTEDWAVLSVMGPLSRKLLSTLTPVNLDNDSFPFGTGRELEINGLACWAQRITYVGELGWELYCPWNAAVELFHVLFQAGKPLGIGLAGYHALDSCRIEKGYRHWGHDIGDGDTPLEAGLGFACAFDKEIAFIGKAALLRQRDEGVVRRLTQFLLPDQNARPYHDEPIFRDGEQIGYVTSANYGHTLGGNVALGYISAKHPITRAFIDSGAFEIEIAGTRFPAAASLRPMYDPDSLRVRQ</sequence>
<dbReference type="InterPro" id="IPR013977">
    <property type="entry name" value="GcvT_C"/>
</dbReference>
<feature type="domain" description="Aminomethyltransferase C-terminal" evidence="4">
    <location>
        <begin position="733"/>
        <end position="817"/>
    </location>
</feature>
<dbReference type="InterPro" id="IPR027266">
    <property type="entry name" value="TrmE/GcvT-like"/>
</dbReference>
<dbReference type="PROSITE" id="PS51257">
    <property type="entry name" value="PROKAR_LIPOPROTEIN"/>
    <property type="match status" value="1"/>
</dbReference>
<name>A0A381PHE8_9ZZZZ</name>
<evidence type="ECO:0000259" key="4">
    <source>
        <dbReference type="Pfam" id="PF08669"/>
    </source>
</evidence>
<dbReference type="AlphaFoldDB" id="A0A381PHE8"/>
<dbReference type="InterPro" id="IPR006222">
    <property type="entry name" value="GCVT_N"/>
</dbReference>
<evidence type="ECO:0000259" key="5">
    <source>
        <dbReference type="Pfam" id="PF16350"/>
    </source>
</evidence>
<dbReference type="InterPro" id="IPR029043">
    <property type="entry name" value="GcvT/YgfZ_C"/>
</dbReference>
<evidence type="ECO:0000256" key="1">
    <source>
        <dbReference type="ARBA" id="ARBA00008609"/>
    </source>
</evidence>
<dbReference type="PANTHER" id="PTHR43757:SF15">
    <property type="entry name" value="PYRUVATE DEHYDROGENASE PHOSPHATASE REGULATORY SUBUNIT, MITOCHONDRIAL-LIKE"/>
    <property type="match status" value="1"/>
</dbReference>
<dbReference type="Gene3D" id="3.30.1360.120">
    <property type="entry name" value="Probable tRNA modification gtpase trme, domain 1"/>
    <property type="match status" value="1"/>
</dbReference>
<dbReference type="GO" id="GO:0005739">
    <property type="term" value="C:mitochondrion"/>
    <property type="evidence" value="ECO:0007669"/>
    <property type="project" value="TreeGrafter"/>
</dbReference>
<accession>A0A381PHE8</accession>
<reference evidence="6" key="1">
    <citation type="submission" date="2018-05" db="EMBL/GenBank/DDBJ databases">
        <authorList>
            <person name="Lanie J.A."/>
            <person name="Ng W.-L."/>
            <person name="Kazmierczak K.M."/>
            <person name="Andrzejewski T.M."/>
            <person name="Davidsen T.M."/>
            <person name="Wayne K.J."/>
            <person name="Tettelin H."/>
            <person name="Glass J.I."/>
            <person name="Rusch D."/>
            <person name="Podicherti R."/>
            <person name="Tsui H.-C.T."/>
            <person name="Winkler M.E."/>
        </authorList>
    </citation>
    <scope>NUCLEOTIDE SEQUENCE</scope>
</reference>
<evidence type="ECO:0000259" key="2">
    <source>
        <dbReference type="Pfam" id="PF01266"/>
    </source>
</evidence>
<organism evidence="6">
    <name type="scientific">marine metagenome</name>
    <dbReference type="NCBI Taxonomy" id="408172"/>
    <lineage>
        <taxon>unclassified sequences</taxon>
        <taxon>metagenomes</taxon>
        <taxon>ecological metagenomes</taxon>
    </lineage>
</organism>
<feature type="domain" description="FAD dependent oxidoreductase" evidence="2">
    <location>
        <begin position="22"/>
        <end position="376"/>
    </location>
</feature>
<dbReference type="SUPFAM" id="SSF103025">
    <property type="entry name" value="Folate-binding domain"/>
    <property type="match status" value="1"/>
</dbReference>
<dbReference type="Pfam" id="PF01266">
    <property type="entry name" value="DAO"/>
    <property type="match status" value="1"/>
</dbReference>
<protein>
    <recommendedName>
        <fullName evidence="7">FAD dependent oxidoreductase domain-containing protein</fullName>
    </recommendedName>
</protein>
<comment type="similarity">
    <text evidence="1">Belongs to the GcvT family.</text>
</comment>
<dbReference type="SUPFAM" id="SSF101790">
    <property type="entry name" value="Aminomethyltransferase beta-barrel domain"/>
    <property type="match status" value="1"/>
</dbReference>
<dbReference type="Gene3D" id="3.30.70.1400">
    <property type="entry name" value="Aminomethyltransferase beta-barrel domains"/>
    <property type="match status" value="1"/>
</dbReference>
<evidence type="ECO:0008006" key="7">
    <source>
        <dbReference type="Google" id="ProtNLM"/>
    </source>
</evidence>
<dbReference type="PANTHER" id="PTHR43757">
    <property type="entry name" value="AMINOMETHYLTRANSFERASE"/>
    <property type="match status" value="1"/>
</dbReference>
<dbReference type="SUPFAM" id="SSF51905">
    <property type="entry name" value="FAD/NAD(P)-binding domain"/>
    <property type="match status" value="1"/>
</dbReference>
<dbReference type="Pfam" id="PF16350">
    <property type="entry name" value="FAO_M"/>
    <property type="match status" value="1"/>
</dbReference>
<dbReference type="InterPro" id="IPR028896">
    <property type="entry name" value="GcvT/YgfZ/DmdA"/>
</dbReference>
<feature type="domain" description="GCVT N-terminal" evidence="3">
    <location>
        <begin position="436"/>
        <end position="713"/>
    </location>
</feature>